<feature type="region of interest" description="Disordered" evidence="1">
    <location>
        <begin position="58"/>
        <end position="89"/>
    </location>
</feature>
<protein>
    <submittedName>
        <fullName evidence="2">Uncharacterized protein</fullName>
    </submittedName>
</protein>
<dbReference type="Proteomes" id="UP000035721">
    <property type="component" value="Unassembled WGS sequence"/>
</dbReference>
<keyword evidence="3" id="KW-1185">Reference proteome</keyword>
<dbReference type="STRING" id="1194083.BN12_1490002"/>
<organism evidence="2 3">
    <name type="scientific">Nostocoides japonicum T1-X7</name>
    <dbReference type="NCBI Taxonomy" id="1194083"/>
    <lineage>
        <taxon>Bacteria</taxon>
        <taxon>Bacillati</taxon>
        <taxon>Actinomycetota</taxon>
        <taxon>Actinomycetes</taxon>
        <taxon>Micrococcales</taxon>
        <taxon>Intrasporangiaceae</taxon>
        <taxon>Nostocoides</taxon>
    </lineage>
</organism>
<dbReference type="RefSeq" id="WP_048553657.1">
    <property type="nucleotide sequence ID" value="NZ_HF570958.1"/>
</dbReference>
<feature type="compositionally biased region" description="Basic residues" evidence="1">
    <location>
        <begin position="78"/>
        <end position="89"/>
    </location>
</feature>
<evidence type="ECO:0000256" key="1">
    <source>
        <dbReference type="SAM" id="MobiDB-lite"/>
    </source>
</evidence>
<sequence>MNFIPTDHDVVAAETRYRIERATGSAEAHHDADHRTTPDHHHALRDAARRIWSLSRRGEEQTQWPVGVQSGSTAAARRATHTAVHRAAH</sequence>
<feature type="compositionally biased region" description="Polar residues" evidence="1">
    <location>
        <begin position="61"/>
        <end position="72"/>
    </location>
</feature>
<dbReference type="AlphaFoldDB" id="A0A077LVH4"/>
<proteinExistence type="predicted"/>
<comment type="caution">
    <text evidence="2">The sequence shown here is derived from an EMBL/GenBank/DDBJ whole genome shotgun (WGS) entry which is preliminary data.</text>
</comment>
<feature type="region of interest" description="Disordered" evidence="1">
    <location>
        <begin position="22"/>
        <end position="42"/>
    </location>
</feature>
<name>A0A077LVH4_9MICO</name>
<evidence type="ECO:0000313" key="3">
    <source>
        <dbReference type="Proteomes" id="UP000035721"/>
    </source>
</evidence>
<dbReference type="EMBL" id="CAJB01000056">
    <property type="protein sequence ID" value="CCH76807.1"/>
    <property type="molecule type" value="Genomic_DNA"/>
</dbReference>
<evidence type="ECO:0000313" key="2">
    <source>
        <dbReference type="EMBL" id="CCH76807.1"/>
    </source>
</evidence>
<gene>
    <name evidence="2" type="ORF">BN12_1490002</name>
</gene>
<reference evidence="2 3" key="1">
    <citation type="journal article" date="2013" name="ISME J.">
        <title>A metabolic model for members of the genus Tetrasphaera involved in enhanced biological phosphorus removal.</title>
        <authorList>
            <person name="Kristiansen R."/>
            <person name="Nguyen H.T.T."/>
            <person name="Saunders A.M."/>
            <person name="Nielsen J.L."/>
            <person name="Wimmer R."/>
            <person name="Le V.Q."/>
            <person name="McIlroy S.J."/>
            <person name="Petrovski S."/>
            <person name="Seviour R.J."/>
            <person name="Calteau A."/>
            <person name="Nielsen K.L."/>
            <person name="Nielsen P.H."/>
        </authorList>
    </citation>
    <scope>NUCLEOTIDE SEQUENCE [LARGE SCALE GENOMIC DNA]</scope>
    <source>
        <strain evidence="2 3">T1-X7</strain>
    </source>
</reference>
<accession>A0A077LVH4</accession>